<feature type="compositionally biased region" description="Polar residues" evidence="6">
    <location>
        <begin position="35"/>
        <end position="47"/>
    </location>
</feature>
<dbReference type="OrthoDB" id="1724197at2759"/>
<accession>A0A1M8AB01</accession>
<evidence type="ECO:0000313" key="8">
    <source>
        <dbReference type="EMBL" id="SHO79523.1"/>
    </source>
</evidence>
<evidence type="ECO:0000313" key="9">
    <source>
        <dbReference type="Proteomes" id="UP000186303"/>
    </source>
</evidence>
<dbReference type="OMA" id="SGIWRQI"/>
<comment type="similarity">
    <text evidence="2">Belongs to the SAM50/omp85 family.</text>
</comment>
<dbReference type="EMBL" id="LT671826">
    <property type="protein sequence ID" value="SHO79523.1"/>
    <property type="molecule type" value="Genomic_DNA"/>
</dbReference>
<proteinExistence type="inferred from homology"/>
<evidence type="ECO:0000256" key="2">
    <source>
        <dbReference type="ARBA" id="ARBA00010913"/>
    </source>
</evidence>
<feature type="region of interest" description="Disordered" evidence="6">
    <location>
        <begin position="27"/>
        <end position="59"/>
    </location>
</feature>
<keyword evidence="5" id="KW-0472">Membrane</keyword>
<gene>
    <name evidence="8" type="ORF">MSYG_3872</name>
</gene>
<dbReference type="VEuPathDB" id="FungiDB:MSYG_3872"/>
<dbReference type="Proteomes" id="UP000186303">
    <property type="component" value="Chromosome 6"/>
</dbReference>
<evidence type="ECO:0000256" key="6">
    <source>
        <dbReference type="SAM" id="MobiDB-lite"/>
    </source>
</evidence>
<keyword evidence="3" id="KW-1134">Transmembrane beta strand</keyword>
<dbReference type="Gene3D" id="2.40.160.50">
    <property type="entry name" value="membrane protein fhac: a member of the omp85/tpsb transporter family"/>
    <property type="match status" value="1"/>
</dbReference>
<evidence type="ECO:0000256" key="1">
    <source>
        <dbReference type="ARBA" id="ARBA00004374"/>
    </source>
</evidence>
<dbReference type="AlphaFoldDB" id="A0A1M8AB01"/>
<dbReference type="Pfam" id="PF01103">
    <property type="entry name" value="Omp85"/>
    <property type="match status" value="1"/>
</dbReference>
<protein>
    <submittedName>
        <fullName evidence="8">Similar to S.cerevisiae protein SAM50 (Component of the Sorting and Assembly Machinery (SAM) complex)</fullName>
    </submittedName>
</protein>
<keyword evidence="4" id="KW-0812">Transmembrane</keyword>
<dbReference type="PANTHER" id="PTHR12815">
    <property type="entry name" value="SORTING AND ASSEMBLY MACHINERY SAMM50 PROTEIN FAMILY MEMBER"/>
    <property type="match status" value="1"/>
</dbReference>
<dbReference type="InterPro" id="IPR000184">
    <property type="entry name" value="Bac_surfAg_D15"/>
</dbReference>
<evidence type="ECO:0000259" key="7">
    <source>
        <dbReference type="Pfam" id="PF01103"/>
    </source>
</evidence>
<dbReference type="GO" id="GO:0005741">
    <property type="term" value="C:mitochondrial outer membrane"/>
    <property type="evidence" value="ECO:0007669"/>
    <property type="project" value="UniProtKB-SubCell"/>
</dbReference>
<dbReference type="STRING" id="1230383.A0A1M8AB01"/>
<comment type="subcellular location">
    <subcellularLocation>
        <location evidence="1">Mitochondrion outer membrane</location>
        <topology evidence="1">Multi-pass membrane protein</topology>
    </subcellularLocation>
</comment>
<evidence type="ECO:0000256" key="3">
    <source>
        <dbReference type="ARBA" id="ARBA00022452"/>
    </source>
</evidence>
<dbReference type="GO" id="GO:0045040">
    <property type="term" value="P:protein insertion into mitochondrial outer membrane"/>
    <property type="evidence" value="ECO:0007669"/>
    <property type="project" value="TreeGrafter"/>
</dbReference>
<evidence type="ECO:0000256" key="5">
    <source>
        <dbReference type="ARBA" id="ARBA00023136"/>
    </source>
</evidence>
<dbReference type="InterPro" id="IPR039910">
    <property type="entry name" value="D15-like"/>
</dbReference>
<feature type="compositionally biased region" description="Basic and acidic residues" evidence="6">
    <location>
        <begin position="48"/>
        <end position="59"/>
    </location>
</feature>
<evidence type="ECO:0000256" key="4">
    <source>
        <dbReference type="ARBA" id="ARBA00022692"/>
    </source>
</evidence>
<sequence length="528" mass="58039">MWAASLTHWPAAKGIIMSAKDVMSDAAHSLVPPHTENQSKTNSNVSENPRESVEEKRPVEHNLPKALELLQQSLLNLDDVPILRLNAIRIQGLKNTRHGFMASVCRPYVDPSAAEELLADWRYGQRTRYPMPGQPTTIFEIIQSATAFSADISRMDIAKDISVQLEPARQPVLNEAEEVDVVLRIQPASRFFLKTSTSVGNSEGTASVQGKMRNLFGGAESLEGSATLGTRTKHSYNLSFTTPVLACPDLWANISAISQHRDLTNFISAHEGQHMLRSALMYSAPGGTRHELAYEASHRHFHHISPEASVSIRRLAKPSIKSAISYTIERDTRDNSYITMVGSYFKSVLEYAGLGGDTSYLKTETQASVSNTFAEGCAWSLGFRTGLMATLDGKAPYLNDRFMLGGPTCVRMFRLNSLGPKQKLDSLGGNAYWAAGASLFAPIPTRPEWPLKLHAFANLGQLMQVQPRVPVGLYSFRELRQPSASVGAGLLFQQGPVRLELNFGLPLLIREGDGSRKGLQFGIGLEFL</sequence>
<reference evidence="9" key="1">
    <citation type="journal article" date="2017" name="Nucleic Acids Res.">
        <title>Proteogenomics produces comprehensive and highly accurate protein-coding gene annotation in a complete genome assembly of Malassezia sympodialis.</title>
        <authorList>
            <person name="Zhu Y."/>
            <person name="Engstroem P.G."/>
            <person name="Tellgren-Roth C."/>
            <person name="Baudo C.D."/>
            <person name="Kennell J.C."/>
            <person name="Sun S."/>
            <person name="Billmyre R.B."/>
            <person name="Schroeder M.S."/>
            <person name="Andersson A."/>
            <person name="Holm T."/>
            <person name="Sigurgeirsson B."/>
            <person name="Wu G."/>
            <person name="Sankaranarayanan S.R."/>
            <person name="Siddharthan R."/>
            <person name="Sanyal K."/>
            <person name="Lundeberg J."/>
            <person name="Nystedt B."/>
            <person name="Boekhout T."/>
            <person name="Dawson T.L. Jr."/>
            <person name="Heitman J."/>
            <person name="Scheynius A."/>
            <person name="Lehtioe J."/>
        </authorList>
    </citation>
    <scope>NUCLEOTIDE SEQUENCE [LARGE SCALE GENOMIC DNA]</scope>
    <source>
        <strain evidence="9">ATCC 42132</strain>
    </source>
</reference>
<name>A0A1M8AB01_MALS4</name>
<feature type="domain" description="Bacterial surface antigen (D15)" evidence="7">
    <location>
        <begin position="214"/>
        <end position="527"/>
    </location>
</feature>
<organism evidence="8 9">
    <name type="scientific">Malassezia sympodialis (strain ATCC 42132)</name>
    <name type="common">Atopic eczema-associated yeast</name>
    <dbReference type="NCBI Taxonomy" id="1230383"/>
    <lineage>
        <taxon>Eukaryota</taxon>
        <taxon>Fungi</taxon>
        <taxon>Dikarya</taxon>
        <taxon>Basidiomycota</taxon>
        <taxon>Ustilaginomycotina</taxon>
        <taxon>Malasseziomycetes</taxon>
        <taxon>Malasseziales</taxon>
        <taxon>Malasseziaceae</taxon>
        <taxon>Malassezia</taxon>
    </lineage>
</organism>
<dbReference type="PANTHER" id="PTHR12815:SF18">
    <property type="entry name" value="SORTING AND ASSEMBLY MACHINERY COMPONENT 50 HOMOLOG"/>
    <property type="match status" value="1"/>
</dbReference>
<keyword evidence="9" id="KW-1185">Reference proteome</keyword>